<evidence type="ECO:0000313" key="4">
    <source>
        <dbReference type="EMBL" id="OWV34354.1"/>
    </source>
</evidence>
<dbReference type="Gene3D" id="1.25.40.10">
    <property type="entry name" value="Tetratricopeptide repeat domain"/>
    <property type="match status" value="2"/>
</dbReference>
<dbReference type="OrthoDB" id="7308181at2"/>
<evidence type="ECO:0000313" key="5">
    <source>
        <dbReference type="Proteomes" id="UP000198462"/>
    </source>
</evidence>
<dbReference type="InterPro" id="IPR019734">
    <property type="entry name" value="TPR_rpt"/>
</dbReference>
<organism evidence="4 5">
    <name type="scientific">Pacificimonas flava</name>
    <dbReference type="NCBI Taxonomy" id="1234595"/>
    <lineage>
        <taxon>Bacteria</taxon>
        <taxon>Pseudomonadati</taxon>
        <taxon>Pseudomonadota</taxon>
        <taxon>Alphaproteobacteria</taxon>
        <taxon>Sphingomonadales</taxon>
        <taxon>Sphingosinicellaceae</taxon>
        <taxon>Pacificimonas</taxon>
    </lineage>
</organism>
<reference evidence="5" key="1">
    <citation type="submission" date="2017-05" db="EMBL/GenBank/DDBJ databases">
        <authorList>
            <person name="Lin X."/>
        </authorList>
    </citation>
    <scope>NUCLEOTIDE SEQUENCE [LARGE SCALE GENOMIC DNA]</scope>
    <source>
        <strain evidence="5">JLT2012</strain>
    </source>
</reference>
<dbReference type="SUPFAM" id="SSF48452">
    <property type="entry name" value="TPR-like"/>
    <property type="match status" value="1"/>
</dbReference>
<dbReference type="InterPro" id="IPR000157">
    <property type="entry name" value="TIR_dom"/>
</dbReference>
<evidence type="ECO:0000256" key="2">
    <source>
        <dbReference type="SAM" id="Phobius"/>
    </source>
</evidence>
<keyword evidence="2" id="KW-0812">Transmembrane</keyword>
<dbReference type="Pfam" id="PF13676">
    <property type="entry name" value="TIR_2"/>
    <property type="match status" value="1"/>
</dbReference>
<keyword evidence="2" id="KW-1133">Transmembrane helix</keyword>
<dbReference type="GO" id="GO:0007165">
    <property type="term" value="P:signal transduction"/>
    <property type="evidence" value="ECO:0007669"/>
    <property type="project" value="InterPro"/>
</dbReference>
<name>A0A219B843_9SPHN</name>
<dbReference type="PROSITE" id="PS50005">
    <property type="entry name" value="TPR"/>
    <property type="match status" value="1"/>
</dbReference>
<gene>
    <name evidence="4" type="ORF">B5C34_13400</name>
</gene>
<dbReference type="EMBL" id="NFZT01000001">
    <property type="protein sequence ID" value="OWV34354.1"/>
    <property type="molecule type" value="Genomic_DNA"/>
</dbReference>
<evidence type="ECO:0000256" key="1">
    <source>
        <dbReference type="PROSITE-ProRule" id="PRU00339"/>
    </source>
</evidence>
<dbReference type="InterPro" id="IPR011990">
    <property type="entry name" value="TPR-like_helical_dom_sf"/>
</dbReference>
<dbReference type="PROSITE" id="PS50104">
    <property type="entry name" value="TIR"/>
    <property type="match status" value="1"/>
</dbReference>
<keyword evidence="5" id="KW-1185">Reference proteome</keyword>
<feature type="repeat" description="TPR" evidence="1">
    <location>
        <begin position="286"/>
        <end position="319"/>
    </location>
</feature>
<proteinExistence type="predicted"/>
<dbReference type="Proteomes" id="UP000198462">
    <property type="component" value="Unassembled WGS sequence"/>
</dbReference>
<dbReference type="RefSeq" id="WP_088713053.1">
    <property type="nucleotide sequence ID" value="NZ_NFZT01000001.1"/>
</dbReference>
<sequence length="539" mass="60940">MSSDMQARSRGDVVAPPSSAEFRAFISYAHSDAKHAARLQKRLETYRLPRRLRERSGGIESSGRVGRVFRDREDLSAAADLSEAVKAAIAASGALVVVCTPAAAHSRWVRREIELFQRVNPGRPILAALFEGEPEDAFPALLVAGGTEPLAADFRPRGDGRRLAFLKVVAGLLDVPLDTLIQRDSQRRLRRVTAVTLLALMAMLILSAMTILASEARDEARRQEAAAQMARTDAEDLVDFMLTNLREQLRGVGRLDIMLAVNERALAYYEQQDVTQMDDDALRRRAAILQALGEDYLAREETDTARRYFQEAYETTEEVLSREGENSDAIFAHAQSEFWLGRIAWADWDRAETERHWTAYLDLAKRLQKLEPEQTRTLLELGYAHGNLCDLESKDNHDLAAAEQHCRDSLRYLEDALNSAPDDRTMRKTLANRHGWMGHVYYAAGRYDDAIASRSEEAAIMADLLREEPQNREFQERRLWAELGRARAEAKSGDLAASSERFDTAVRTLDRLIEEDPTNELWKQRRERALSWKKSASAQ</sequence>
<feature type="domain" description="TIR" evidence="3">
    <location>
        <begin position="20"/>
        <end position="173"/>
    </location>
</feature>
<accession>A0A219B843</accession>
<keyword evidence="1" id="KW-0802">TPR repeat</keyword>
<dbReference type="SUPFAM" id="SSF52200">
    <property type="entry name" value="Toll/Interleukin receptor TIR domain"/>
    <property type="match status" value="1"/>
</dbReference>
<dbReference type="InterPro" id="IPR035897">
    <property type="entry name" value="Toll_tir_struct_dom_sf"/>
</dbReference>
<dbReference type="Gene3D" id="3.40.50.10140">
    <property type="entry name" value="Toll/interleukin-1 receptor homology (TIR) domain"/>
    <property type="match status" value="1"/>
</dbReference>
<evidence type="ECO:0000259" key="3">
    <source>
        <dbReference type="PROSITE" id="PS50104"/>
    </source>
</evidence>
<comment type="caution">
    <text evidence="4">The sequence shown here is derived from an EMBL/GenBank/DDBJ whole genome shotgun (WGS) entry which is preliminary data.</text>
</comment>
<feature type="transmembrane region" description="Helical" evidence="2">
    <location>
        <begin position="192"/>
        <end position="213"/>
    </location>
</feature>
<protein>
    <recommendedName>
        <fullName evidence="3">TIR domain-containing protein</fullName>
    </recommendedName>
</protein>
<dbReference type="AlphaFoldDB" id="A0A219B843"/>
<keyword evidence="2" id="KW-0472">Membrane</keyword>